<sequence length="1117" mass="107589">MGDGVSLTVAGGDGTVDGGDLYLSGGAKGTGDDGDVILGASNTGMIDVRSDMMFTGATAIAATGDMTFDASGAVTVAGEAASTSLALGHLGINVGVTTDEFNVNDVLKVGASSVSVVGDITLDGTLDRVMSIGDASVANTAGADMTIHAGNANNNDGGSLFLYAGAKDGAYSDGAVVIGATTTAQVVIGDVDDHDSLASLNVYAVDVVLTGDTTANSDFTASAFNTATIDADASVTIGASSDTTTVQGGAATLLLDSDTVTSSTSTSSIVLAPTVLTTTVESVVTEIVGKTLIDHKVPTQVTTLDASGAVALDTTLSVAGVTTLDSGVVFTADASVSGSADSSADITIIGGSGATAVQGGHVLVQGGSGDNSSLYGTVSIGTATTKTVTIGDSAVDVAINGNIVVDEVQVTSTGLTMGASAIEFPVDGGSITVAARDADAGHLTLAGGQSNVNEGGDLILNGGEGNSSNHGSVLLGSSNTAKVVVSTNLEMDGSDPHITPSASSSAIAGVDLTVAAGTKGAGASVDGTLYLDAGGAAGSVIVGSNSSGSLEISGGVATLSLTSTTASPSIISVSSTSTDANLEISAKNEGSGSVTIHGNDASDGVVNLGTVTTKTVNVGSAATGVAITGDSVVLANSDTSISVTSSQVEVTTSIQLNRQTGDTEMLFGVDAASGTTDAGVDLKVYAGQAGTTASGTGGDLYLDAGDYSGTVAKDGIVKIGTEVASSIVLGNTDTTLVDVVSDSVTITTGAATASSLSFGAAAVELHVGSSFVLSGEANSTFDLGEAESASVTILSKASSLQTPTASIDAGTSSASLSVDGTTLIDLGTDSVQIGATAASTAVTVIGSTITAKYDDDNKITVGSGTAGIVATSISLKDTGNTSSVAIVTGTGVTVDSNYGVQVNVAAGKSVLIGTDSNEQFITVGNSVSTSTLSLDAGSSSIDLTDAGVTVTGTSTIESVVLTGNTISGVTDDVTTTSALKVTGGAAATGSNPGGSLSLDGGAGTSGAATGALNLGLASDTIFIGADGVSATTLAGSFTLPGATVTDGTDTLTIAHASLAFTGTTGGTVSSVKSMTVEVTEAGQDLTIDTNAGSVIVGTASTLVQVDSTLEVEGTITS</sequence>
<dbReference type="EMBL" id="BDIP01003665">
    <property type="protein sequence ID" value="GIQ87984.1"/>
    <property type="molecule type" value="Genomic_DNA"/>
</dbReference>
<keyword evidence="2" id="KW-1185">Reference proteome</keyword>
<comment type="caution">
    <text evidence="1">The sequence shown here is derived from an EMBL/GenBank/DDBJ whole genome shotgun (WGS) entry which is preliminary data.</text>
</comment>
<proteinExistence type="predicted"/>
<dbReference type="Proteomes" id="UP000265618">
    <property type="component" value="Unassembled WGS sequence"/>
</dbReference>
<accession>A0A9K3D2S0</accession>
<protein>
    <submittedName>
        <fullName evidence="1">Uncharacterized protein</fullName>
    </submittedName>
</protein>
<evidence type="ECO:0000313" key="1">
    <source>
        <dbReference type="EMBL" id="GIQ87984.1"/>
    </source>
</evidence>
<feature type="non-terminal residue" evidence="1">
    <location>
        <position position="1"/>
    </location>
</feature>
<reference evidence="1 2" key="1">
    <citation type="journal article" date="2018" name="PLoS ONE">
        <title>The draft genome of Kipferlia bialata reveals reductive genome evolution in fornicate parasites.</title>
        <authorList>
            <person name="Tanifuji G."/>
            <person name="Takabayashi S."/>
            <person name="Kume K."/>
            <person name="Takagi M."/>
            <person name="Nakayama T."/>
            <person name="Kamikawa R."/>
            <person name="Inagaki Y."/>
            <person name="Hashimoto T."/>
        </authorList>
    </citation>
    <scope>NUCLEOTIDE SEQUENCE [LARGE SCALE GENOMIC DNA]</scope>
    <source>
        <strain evidence="1">NY0173</strain>
    </source>
</reference>
<organism evidence="1 2">
    <name type="scientific">Kipferlia bialata</name>
    <dbReference type="NCBI Taxonomy" id="797122"/>
    <lineage>
        <taxon>Eukaryota</taxon>
        <taxon>Metamonada</taxon>
        <taxon>Carpediemonas-like organisms</taxon>
        <taxon>Kipferlia</taxon>
    </lineage>
</organism>
<evidence type="ECO:0000313" key="2">
    <source>
        <dbReference type="Proteomes" id="UP000265618"/>
    </source>
</evidence>
<name>A0A9K3D2S0_9EUKA</name>
<dbReference type="AlphaFoldDB" id="A0A9K3D2S0"/>
<gene>
    <name evidence="1" type="ORF">KIPB_010139</name>
</gene>